<feature type="region of interest" description="Disordered" evidence="1">
    <location>
        <begin position="163"/>
        <end position="188"/>
    </location>
</feature>
<dbReference type="Proteomes" id="UP001595556">
    <property type="component" value="Unassembled WGS sequence"/>
</dbReference>
<organism evidence="2 3">
    <name type="scientific">Piscinibacterium candidicorallinum</name>
    <dbReference type="NCBI Taxonomy" id="1793872"/>
    <lineage>
        <taxon>Bacteria</taxon>
        <taxon>Pseudomonadati</taxon>
        <taxon>Pseudomonadota</taxon>
        <taxon>Betaproteobacteria</taxon>
        <taxon>Burkholderiales</taxon>
        <taxon>Piscinibacterium</taxon>
    </lineage>
</organism>
<reference evidence="3" key="1">
    <citation type="journal article" date="2019" name="Int. J. Syst. Evol. Microbiol.">
        <title>The Global Catalogue of Microorganisms (GCM) 10K type strain sequencing project: providing services to taxonomists for standard genome sequencing and annotation.</title>
        <authorList>
            <consortium name="The Broad Institute Genomics Platform"/>
            <consortium name="The Broad Institute Genome Sequencing Center for Infectious Disease"/>
            <person name="Wu L."/>
            <person name="Ma J."/>
        </authorList>
    </citation>
    <scope>NUCLEOTIDE SEQUENCE [LARGE SCALE GENOMIC DNA]</scope>
    <source>
        <strain evidence="3">KCTC 52168</strain>
    </source>
</reference>
<protein>
    <submittedName>
        <fullName evidence="2">Uncharacterized protein</fullName>
    </submittedName>
</protein>
<dbReference type="RefSeq" id="WP_377301256.1">
    <property type="nucleotide sequence ID" value="NZ_CP180191.1"/>
</dbReference>
<dbReference type="EMBL" id="JBHRTI010000003">
    <property type="protein sequence ID" value="MFC3146772.1"/>
    <property type="molecule type" value="Genomic_DNA"/>
</dbReference>
<evidence type="ECO:0000313" key="3">
    <source>
        <dbReference type="Proteomes" id="UP001595556"/>
    </source>
</evidence>
<feature type="compositionally biased region" description="Low complexity" evidence="1">
    <location>
        <begin position="167"/>
        <end position="176"/>
    </location>
</feature>
<gene>
    <name evidence="2" type="ORF">ACFOEN_03855</name>
</gene>
<proteinExistence type="predicted"/>
<evidence type="ECO:0000313" key="2">
    <source>
        <dbReference type="EMBL" id="MFC3146772.1"/>
    </source>
</evidence>
<sequence>MHRSVHALGQRSRGCGLAAAVGWAAALLLTACGMEPPKPAAAAPQLAFAEPAGGPLALQTGSSLVLVFDQPIDPGSTAGIRLRAGDADVALDVRTVGNAVQLIARSIGTGPIELQADGLRGRDHGVPAAPVRLSYLAAPQGVAAVAANAPTAAATLPLLPAAPPGSPAASARPAPASHGVPAPYTVPAQGERAVPLQAAL</sequence>
<keyword evidence="3" id="KW-1185">Reference proteome</keyword>
<accession>A0ABV7H5Y8</accession>
<dbReference type="PROSITE" id="PS51257">
    <property type="entry name" value="PROKAR_LIPOPROTEIN"/>
    <property type="match status" value="1"/>
</dbReference>
<evidence type="ECO:0000256" key="1">
    <source>
        <dbReference type="SAM" id="MobiDB-lite"/>
    </source>
</evidence>
<comment type="caution">
    <text evidence="2">The sequence shown here is derived from an EMBL/GenBank/DDBJ whole genome shotgun (WGS) entry which is preliminary data.</text>
</comment>
<name>A0ABV7H5Y8_9BURK</name>